<evidence type="ECO:0000256" key="1">
    <source>
        <dbReference type="ARBA" id="ARBA00010457"/>
    </source>
</evidence>
<keyword evidence="6 8" id="KW-0186">Copper</keyword>
<keyword evidence="2 8" id="KW-0479">Metal-binding</keyword>
<evidence type="ECO:0000256" key="6">
    <source>
        <dbReference type="ARBA" id="ARBA00023008"/>
    </source>
</evidence>
<dbReference type="PROSITE" id="PS00332">
    <property type="entry name" value="SOD_CU_ZN_2"/>
    <property type="match status" value="1"/>
</dbReference>
<dbReference type="CDD" id="cd00305">
    <property type="entry name" value="Cu-Zn_Superoxide_Dismutase"/>
    <property type="match status" value="1"/>
</dbReference>
<keyword evidence="3 8" id="KW-0862">Zinc</keyword>
<organism evidence="11">
    <name type="scientific">Dastarcus helophoroides</name>
    <dbReference type="NCBI Taxonomy" id="1169899"/>
    <lineage>
        <taxon>Eukaryota</taxon>
        <taxon>Metazoa</taxon>
        <taxon>Ecdysozoa</taxon>
        <taxon>Arthropoda</taxon>
        <taxon>Hexapoda</taxon>
        <taxon>Insecta</taxon>
        <taxon>Pterygota</taxon>
        <taxon>Neoptera</taxon>
        <taxon>Endopterygota</taxon>
        <taxon>Coleoptera</taxon>
        <taxon>Polyphaga</taxon>
        <taxon>Cucujiformia</taxon>
        <taxon>Coccinelloidea</taxon>
        <taxon>Bothrideridae</taxon>
        <taxon>Dastarcus</taxon>
    </lineage>
</organism>
<dbReference type="FunFam" id="2.60.40.200:FF:000001">
    <property type="entry name" value="Superoxide dismutase [Cu-Zn]"/>
    <property type="match status" value="1"/>
</dbReference>
<keyword evidence="5 8" id="KW-0560">Oxidoreductase</keyword>
<accession>A0A075W275</accession>
<comment type="similarity">
    <text evidence="1 8">Belongs to the Cu-Zn superoxide dismutase family.</text>
</comment>
<dbReference type="EC" id="1.15.1.1" evidence="8"/>
<dbReference type="AlphaFoldDB" id="A0A075W275"/>
<dbReference type="InterPro" id="IPR001424">
    <property type="entry name" value="SOD_Cu_Zn_dom"/>
</dbReference>
<evidence type="ECO:0000256" key="5">
    <source>
        <dbReference type="ARBA" id="ARBA00023002"/>
    </source>
</evidence>
<dbReference type="PROSITE" id="PS00087">
    <property type="entry name" value="SOD_CU_ZN_1"/>
    <property type="match status" value="1"/>
</dbReference>
<feature type="chain" id="PRO_5001710819" description="Superoxide dismutase [Cu-Zn]" evidence="9">
    <location>
        <begin position="17"/>
        <end position="198"/>
    </location>
</feature>
<dbReference type="PRINTS" id="PR00068">
    <property type="entry name" value="CUZNDISMTASE"/>
</dbReference>
<comment type="function">
    <text evidence="8">Destroys radicals which are normally produced within the cells and which are toxic to biological systems.</text>
</comment>
<keyword evidence="9" id="KW-0732">Signal</keyword>
<name>A0A075W275_9CUCU</name>
<evidence type="ECO:0000313" key="11">
    <source>
        <dbReference type="EMBL" id="AIG92782.1"/>
    </source>
</evidence>
<evidence type="ECO:0000256" key="3">
    <source>
        <dbReference type="ARBA" id="ARBA00022833"/>
    </source>
</evidence>
<proteinExistence type="evidence at transcript level"/>
<dbReference type="Pfam" id="PF00080">
    <property type="entry name" value="Sod_Cu"/>
    <property type="match status" value="1"/>
</dbReference>
<feature type="domain" description="Superoxide dismutase copper/zinc binding" evidence="10">
    <location>
        <begin position="33"/>
        <end position="165"/>
    </location>
</feature>
<dbReference type="InterPro" id="IPR036423">
    <property type="entry name" value="SOD-like_Cu/Zn_dom_sf"/>
</dbReference>
<dbReference type="InterPro" id="IPR024134">
    <property type="entry name" value="SOD_Cu/Zn_/chaperone"/>
</dbReference>
<dbReference type="GO" id="GO:0004784">
    <property type="term" value="F:superoxide dismutase activity"/>
    <property type="evidence" value="ECO:0007669"/>
    <property type="project" value="UniProtKB-EC"/>
</dbReference>
<reference evidence="11" key="1">
    <citation type="submission" date="2014-04" db="EMBL/GenBank/DDBJ databases">
        <title>Identification, characterization and analysis of expression of superoxide dismutase genes in Dastarcus helophoroides.</title>
        <authorList>
            <person name="Guo R."/>
            <person name="Song W."/>
            <person name="Zhang W."/>
            <person name="Zhang Z."/>
        </authorList>
    </citation>
    <scope>NUCLEOTIDE SEQUENCE</scope>
</reference>
<dbReference type="InterPro" id="IPR018152">
    <property type="entry name" value="SOD_Cu/Zn_BS"/>
</dbReference>
<sequence>MLKYLIFGVFIAIASSSKLATVVFKKGPIGNIEGTVLLNQTDDGVLITGSISGLTPGKHGFHVHEKGDLSNGCLSTGAHYNPHNKSHGAPGDTERHVGDLGNIEAGPDGIAHISIVDKIISLGSDNCIIGRAIVVHEGVDDLGKGGFDDSKTTGHAGARVGCGIIGIVDDSGANAIQGFSLVVICTSVLAALLSKFIV</sequence>
<dbReference type="SUPFAM" id="SSF49329">
    <property type="entry name" value="Cu,Zn superoxide dismutase-like"/>
    <property type="match status" value="1"/>
</dbReference>
<evidence type="ECO:0000256" key="2">
    <source>
        <dbReference type="ARBA" id="ARBA00022723"/>
    </source>
</evidence>
<keyword evidence="4" id="KW-0049">Antioxidant</keyword>
<evidence type="ECO:0000256" key="8">
    <source>
        <dbReference type="RuleBase" id="RU000393"/>
    </source>
</evidence>
<evidence type="ECO:0000256" key="7">
    <source>
        <dbReference type="ARBA" id="ARBA00049204"/>
    </source>
</evidence>
<protein>
    <recommendedName>
        <fullName evidence="8">Superoxide dismutase [Cu-Zn]</fullName>
        <ecNumber evidence="8">1.15.1.1</ecNumber>
    </recommendedName>
</protein>
<dbReference type="PANTHER" id="PTHR10003">
    <property type="entry name" value="SUPEROXIDE DISMUTASE CU-ZN -RELATED"/>
    <property type="match status" value="1"/>
</dbReference>
<comment type="cofactor">
    <cofactor evidence="8">
        <name>Cu cation</name>
        <dbReference type="ChEBI" id="CHEBI:23378"/>
    </cofactor>
    <text evidence="8">Binds 1 copper ion per subunit.</text>
</comment>
<evidence type="ECO:0000256" key="4">
    <source>
        <dbReference type="ARBA" id="ARBA00022862"/>
    </source>
</evidence>
<comment type="catalytic activity">
    <reaction evidence="7 8">
        <text>2 superoxide + 2 H(+) = H2O2 + O2</text>
        <dbReference type="Rhea" id="RHEA:20696"/>
        <dbReference type="ChEBI" id="CHEBI:15378"/>
        <dbReference type="ChEBI" id="CHEBI:15379"/>
        <dbReference type="ChEBI" id="CHEBI:16240"/>
        <dbReference type="ChEBI" id="CHEBI:18421"/>
        <dbReference type="EC" id="1.15.1.1"/>
    </reaction>
</comment>
<feature type="signal peptide" evidence="9">
    <location>
        <begin position="1"/>
        <end position="16"/>
    </location>
</feature>
<dbReference type="GO" id="GO:0005507">
    <property type="term" value="F:copper ion binding"/>
    <property type="evidence" value="ECO:0007669"/>
    <property type="project" value="InterPro"/>
</dbReference>
<comment type="cofactor">
    <cofactor evidence="8">
        <name>Zn(2+)</name>
        <dbReference type="ChEBI" id="CHEBI:29105"/>
    </cofactor>
    <text evidence="8">Binds 1 zinc ion per subunit.</text>
</comment>
<evidence type="ECO:0000256" key="9">
    <source>
        <dbReference type="SAM" id="SignalP"/>
    </source>
</evidence>
<evidence type="ECO:0000259" key="10">
    <source>
        <dbReference type="Pfam" id="PF00080"/>
    </source>
</evidence>
<dbReference type="EMBL" id="KJ754012">
    <property type="protein sequence ID" value="AIG92782.1"/>
    <property type="molecule type" value="mRNA"/>
</dbReference>
<dbReference type="Gene3D" id="2.60.40.200">
    <property type="entry name" value="Superoxide dismutase, copper/zinc binding domain"/>
    <property type="match status" value="1"/>
</dbReference>